<accession>A0A6N4QZE8</accession>
<protein>
    <submittedName>
        <fullName evidence="2">Uncharacterized protein</fullName>
    </submittedName>
</protein>
<sequence>MKNSFKQLCFSIGIFFVFPALAENTRALDALRVSIEQQSDPCSCYRLQTTAEDVEVFSVNYYEGLYRELLKSPRRLEYEKRFGNKRKWIVSKNAGIGESVYFVGRYDRSEEKFSISKFYSLQFKNYCEEKGKITDDYSRIKTAKLTFYEAPFHFGNNGLQVRLNSALKKTKEFDIDIKDFEVGNSILPNYVPKGTTTIEGTVFAVEMTVMSIYPGKKSQSLCIQDLNLGNSRSEIKP</sequence>
<feature type="signal peptide" evidence="1">
    <location>
        <begin position="1"/>
        <end position="22"/>
    </location>
</feature>
<proteinExistence type="predicted"/>
<evidence type="ECO:0000256" key="1">
    <source>
        <dbReference type="SAM" id="SignalP"/>
    </source>
</evidence>
<dbReference type="EMBL" id="RQGM01000028">
    <property type="protein sequence ID" value="TGL85694.1"/>
    <property type="molecule type" value="Genomic_DNA"/>
</dbReference>
<comment type="caution">
    <text evidence="2">The sequence shown here is derived from an EMBL/GenBank/DDBJ whole genome shotgun (WGS) entry which is preliminary data.</text>
</comment>
<dbReference type="Proteomes" id="UP000297613">
    <property type="component" value="Unassembled WGS sequence"/>
</dbReference>
<keyword evidence="1" id="KW-0732">Signal</keyword>
<evidence type="ECO:0000313" key="2">
    <source>
        <dbReference type="EMBL" id="TGL85694.1"/>
    </source>
</evidence>
<evidence type="ECO:0000313" key="3">
    <source>
        <dbReference type="Proteomes" id="UP000297613"/>
    </source>
</evidence>
<dbReference type="AlphaFoldDB" id="A0A6N4QZE8"/>
<reference evidence="2 3" key="1">
    <citation type="journal article" date="2019" name="PLoS Negl. Trop. Dis.">
        <title>Revisiting the worldwide diversity of Leptospira species in the environment.</title>
        <authorList>
            <person name="Vincent A.T."/>
            <person name="Schiettekatte O."/>
            <person name="Bourhy P."/>
            <person name="Veyrier F.J."/>
            <person name="Picardeau M."/>
        </authorList>
    </citation>
    <scope>NUCLEOTIDE SEQUENCE [LARGE SCALE GENOMIC DNA]</scope>
    <source>
        <strain evidence="2 3">201702445</strain>
    </source>
</reference>
<organism evidence="2 3">
    <name type="scientific">Leptospira yasudae</name>
    <dbReference type="NCBI Taxonomy" id="2202201"/>
    <lineage>
        <taxon>Bacteria</taxon>
        <taxon>Pseudomonadati</taxon>
        <taxon>Spirochaetota</taxon>
        <taxon>Spirochaetia</taxon>
        <taxon>Leptospirales</taxon>
        <taxon>Leptospiraceae</taxon>
        <taxon>Leptospira</taxon>
    </lineage>
</organism>
<name>A0A6N4QZE8_9LEPT</name>
<feature type="chain" id="PRO_5044426207" evidence="1">
    <location>
        <begin position="23"/>
        <end position="237"/>
    </location>
</feature>
<dbReference type="RefSeq" id="WP_135569263.1">
    <property type="nucleotide sequence ID" value="NZ_RQGK01000032.1"/>
</dbReference>
<gene>
    <name evidence="2" type="ORF">EHQ83_07550</name>
</gene>